<evidence type="ECO:0000259" key="4">
    <source>
        <dbReference type="Pfam" id="PF01103"/>
    </source>
</evidence>
<reference evidence="5 6" key="1">
    <citation type="journal article" date="2018" name="Int. J. Syst. Evol. Microbiol.">
        <title>Pseudooceanicola lipolyticus sp. nov., a marine alphaproteobacterium, reclassification of Oceanicola flagellatus as Pseudooceanicola flagellatus comb. nov. and emended description of the genus Pseudooceanicola.</title>
        <authorList>
            <person name="Huang M.-M."/>
            <person name="Guo L.-L."/>
            <person name="Wu Y.-H."/>
            <person name="Lai Q.-L."/>
            <person name="Shao Z.-Z."/>
            <person name="Wang C.-S."/>
            <person name="Wu M."/>
            <person name="Xu X.-W."/>
        </authorList>
    </citation>
    <scope>NUCLEOTIDE SEQUENCE [LARGE SCALE GENOMIC DNA]</scope>
    <source>
        <strain evidence="5 6">Ar-45</strain>
    </source>
</reference>
<feature type="domain" description="Bacterial surface antigen (D15)" evidence="4">
    <location>
        <begin position="99"/>
        <end position="407"/>
    </location>
</feature>
<dbReference type="InterPro" id="IPR000184">
    <property type="entry name" value="Bac_surfAg_D15"/>
</dbReference>
<feature type="signal peptide" evidence="3">
    <location>
        <begin position="1"/>
        <end position="31"/>
    </location>
</feature>
<protein>
    <recommendedName>
        <fullName evidence="4">Bacterial surface antigen (D15) domain-containing protein</fullName>
    </recommendedName>
</protein>
<dbReference type="Pfam" id="PF01103">
    <property type="entry name" value="Omp85"/>
    <property type="match status" value="1"/>
</dbReference>
<evidence type="ECO:0000313" key="5">
    <source>
        <dbReference type="EMBL" id="PJE29645.1"/>
    </source>
</evidence>
<evidence type="ECO:0000256" key="2">
    <source>
        <dbReference type="ARBA" id="ARBA00023136"/>
    </source>
</evidence>
<dbReference type="Gene3D" id="2.40.160.50">
    <property type="entry name" value="membrane protein fhac: a member of the omp85/tpsb transporter family"/>
    <property type="match status" value="1"/>
</dbReference>
<comment type="caution">
    <text evidence="5">The sequence shown here is derived from an EMBL/GenBank/DDBJ whole genome shotgun (WGS) entry which is preliminary data.</text>
</comment>
<dbReference type="EMBL" id="PGTD01000015">
    <property type="protein sequence ID" value="PJE29645.1"/>
    <property type="molecule type" value="Genomic_DNA"/>
</dbReference>
<dbReference type="SUPFAM" id="SSF56935">
    <property type="entry name" value="Porins"/>
    <property type="match status" value="1"/>
</dbReference>
<keyword evidence="2" id="KW-0472">Membrane</keyword>
<evidence type="ECO:0000313" key="6">
    <source>
        <dbReference type="Proteomes" id="UP000231702"/>
    </source>
</evidence>
<evidence type="ECO:0000256" key="3">
    <source>
        <dbReference type="SAM" id="SignalP"/>
    </source>
</evidence>
<gene>
    <name evidence="5" type="ORF">CVM39_06985</name>
</gene>
<keyword evidence="3" id="KW-0732">Signal</keyword>
<accession>A0ABX4MQ45</accession>
<feature type="chain" id="PRO_5047348105" description="Bacterial surface antigen (D15) domain-containing protein" evidence="3">
    <location>
        <begin position="32"/>
        <end position="407"/>
    </location>
</feature>
<name>A0ABX4MQ45_9RHOB</name>
<organism evidence="5 6">
    <name type="scientific">Pseudooceanicola antarcticus</name>
    <dbReference type="NCBI Taxonomy" id="1247613"/>
    <lineage>
        <taxon>Bacteria</taxon>
        <taxon>Pseudomonadati</taxon>
        <taxon>Pseudomonadota</taxon>
        <taxon>Alphaproteobacteria</taxon>
        <taxon>Rhodobacterales</taxon>
        <taxon>Paracoccaceae</taxon>
        <taxon>Pseudooceanicola</taxon>
    </lineage>
</organism>
<proteinExistence type="predicted"/>
<keyword evidence="6" id="KW-1185">Reference proteome</keyword>
<dbReference type="Proteomes" id="UP000231702">
    <property type="component" value="Unassembled WGS sequence"/>
</dbReference>
<comment type="subcellular location">
    <subcellularLocation>
        <location evidence="1">Membrane</location>
    </subcellularLocation>
</comment>
<sequence length="407" mass="42939">MYMTFSASFAMKTVVFTSAGIASCTAPFVLADNVDFLDPPHAVAAPEVARDMGPETAEDYAPQDLRPLVRIGAKLAYNDALGPVVGASVASDRLFNDRARLRFGIEASEDSLAYNLDLSGDLTGGEPVFGLGVSADRSQANDLYAFDSQSLSLTPRLSWTLGEGRSLTTYLSLSQAEISNVSGTTSALIQNDEGSRDRYALGLRYSWLDATPGENRLGQRHDLVLELGSTSEDHEFLMLQAKSAASWSFGAAGGIRLTTRLSAGTIHALEGESHVGDRYMLGQASLRGFAFGGFGPRDMAVADTPALGGNSFAVARVDAQFPNALGDSPILPGVFLDVGTLWGLDNTAGGVAGADPVDDAAHLRASAGVSFEFDTGVGKLTLNAAVPLQKQDYDEVENLSLSFQTSF</sequence>
<evidence type="ECO:0000256" key="1">
    <source>
        <dbReference type="ARBA" id="ARBA00004370"/>
    </source>
</evidence>